<evidence type="ECO:0000259" key="7">
    <source>
        <dbReference type="Pfam" id="PF13905"/>
    </source>
</evidence>
<evidence type="ECO:0000313" key="9">
    <source>
        <dbReference type="Proteomes" id="UP000596661"/>
    </source>
</evidence>
<reference evidence="8" key="1">
    <citation type="submission" date="2018-11" db="EMBL/GenBank/DDBJ databases">
        <authorList>
            <person name="Grassa J C."/>
        </authorList>
    </citation>
    <scope>NUCLEOTIDE SEQUENCE [LARGE SCALE GENOMIC DNA]</scope>
</reference>
<keyword evidence="4" id="KW-0520">NAD</keyword>
<dbReference type="EnsemblPlants" id="evm.model.04.208">
    <property type="protein sequence ID" value="cds.evm.model.04.208"/>
    <property type="gene ID" value="evm.TU.04.208"/>
</dbReference>
<accession>A0A803PFK0</accession>
<evidence type="ECO:0000256" key="2">
    <source>
        <dbReference type="ARBA" id="ARBA00022737"/>
    </source>
</evidence>
<comment type="catalytic activity">
    <reaction evidence="6">
        <text>[protein]-dithiol + NADP(+) = [protein]-disulfide + NADPH + H(+)</text>
        <dbReference type="Rhea" id="RHEA:18753"/>
        <dbReference type="Rhea" id="RHEA-COMP:10593"/>
        <dbReference type="Rhea" id="RHEA-COMP:10594"/>
        <dbReference type="ChEBI" id="CHEBI:15378"/>
        <dbReference type="ChEBI" id="CHEBI:29950"/>
        <dbReference type="ChEBI" id="CHEBI:50058"/>
        <dbReference type="ChEBI" id="CHEBI:57783"/>
        <dbReference type="ChEBI" id="CHEBI:58349"/>
        <dbReference type="EC" id="1.8.1.8"/>
    </reaction>
</comment>
<evidence type="ECO:0000256" key="4">
    <source>
        <dbReference type="ARBA" id="ARBA00023027"/>
    </source>
</evidence>
<evidence type="ECO:0000256" key="3">
    <source>
        <dbReference type="ARBA" id="ARBA00023002"/>
    </source>
</evidence>
<evidence type="ECO:0000313" key="8">
    <source>
        <dbReference type="EnsemblPlants" id="cds.evm.model.04.208"/>
    </source>
</evidence>
<dbReference type="EC" id="1.8.1.8" evidence="1"/>
<dbReference type="GO" id="GO:0047134">
    <property type="term" value="F:protein-disulfide reductase [NAD(P)H] activity"/>
    <property type="evidence" value="ECO:0007669"/>
    <property type="project" value="UniProtKB-EC"/>
</dbReference>
<dbReference type="Pfam" id="PF13905">
    <property type="entry name" value="Thioredoxin_8"/>
    <property type="match status" value="1"/>
</dbReference>
<keyword evidence="3" id="KW-0560">Oxidoreductase</keyword>
<sequence>MPWLAIPFSDTDTIKRLYETFDVMGILQLIFIDSNGKVSTDNGVSIMEEYGVDSYPFSRERFYILIDQKEETKRNQTLSSILVSSSRNYLLSKDGNQVLVSELEGKTVGLLLMSSDESCVEFANTLIEVYNKLKEKGENFEVVLISLNYEEEEFKKVLETIPWLALPYKDRTNEKLVYYFDISSLPTLIIIGPDGKTVNSNLVQMVKELGIDAYPFTQT</sequence>
<dbReference type="OMA" id="ICKHAPS"/>
<dbReference type="EMBL" id="UZAU01000358">
    <property type="status" value="NOT_ANNOTATED_CDS"/>
    <property type="molecule type" value="Genomic_DNA"/>
</dbReference>
<dbReference type="InterPro" id="IPR036249">
    <property type="entry name" value="Thioredoxin-like_sf"/>
</dbReference>
<reference evidence="8" key="2">
    <citation type="submission" date="2021-03" db="UniProtKB">
        <authorList>
            <consortium name="EnsemblPlants"/>
        </authorList>
    </citation>
    <scope>IDENTIFICATION</scope>
</reference>
<comment type="catalytic activity">
    <reaction evidence="5">
        <text>[protein]-dithiol + NAD(+) = [protein]-disulfide + NADH + H(+)</text>
        <dbReference type="Rhea" id="RHEA:18749"/>
        <dbReference type="Rhea" id="RHEA-COMP:10593"/>
        <dbReference type="Rhea" id="RHEA-COMP:10594"/>
        <dbReference type="ChEBI" id="CHEBI:15378"/>
        <dbReference type="ChEBI" id="CHEBI:29950"/>
        <dbReference type="ChEBI" id="CHEBI:50058"/>
        <dbReference type="ChEBI" id="CHEBI:57540"/>
        <dbReference type="ChEBI" id="CHEBI:57945"/>
        <dbReference type="EC" id="1.8.1.8"/>
    </reaction>
</comment>
<dbReference type="SUPFAM" id="SSF52833">
    <property type="entry name" value="Thioredoxin-like"/>
    <property type="match status" value="1"/>
</dbReference>
<dbReference type="PANTHER" id="PTHR13871:SF96">
    <property type="entry name" value="THIOREDOXIN DOMAIN-CONTAINING PROTEIN"/>
    <property type="match status" value="1"/>
</dbReference>
<dbReference type="AlphaFoldDB" id="A0A803PFK0"/>
<keyword evidence="2" id="KW-0677">Repeat</keyword>
<dbReference type="InterPro" id="IPR012336">
    <property type="entry name" value="Thioredoxin-like_fold"/>
</dbReference>
<dbReference type="Proteomes" id="UP000596661">
    <property type="component" value="Chromosome 4"/>
</dbReference>
<feature type="domain" description="Thioredoxin-like fold" evidence="7">
    <location>
        <begin position="105"/>
        <end position="196"/>
    </location>
</feature>
<dbReference type="Gene3D" id="3.40.30.10">
    <property type="entry name" value="Glutaredoxin"/>
    <property type="match status" value="2"/>
</dbReference>
<dbReference type="PANTHER" id="PTHR13871">
    <property type="entry name" value="THIOREDOXIN"/>
    <property type="match status" value="1"/>
</dbReference>
<protein>
    <recommendedName>
        <fullName evidence="1">protein-disulfide reductase</fullName>
        <ecNumber evidence="1">1.8.1.8</ecNumber>
    </recommendedName>
</protein>
<evidence type="ECO:0000256" key="6">
    <source>
        <dbReference type="ARBA" id="ARBA00047804"/>
    </source>
</evidence>
<dbReference type="Gramene" id="evm.model.04.208">
    <property type="protein sequence ID" value="cds.evm.model.04.208"/>
    <property type="gene ID" value="evm.TU.04.208"/>
</dbReference>
<evidence type="ECO:0000256" key="1">
    <source>
        <dbReference type="ARBA" id="ARBA00012612"/>
    </source>
</evidence>
<evidence type="ECO:0000256" key="5">
    <source>
        <dbReference type="ARBA" id="ARBA00047388"/>
    </source>
</evidence>
<keyword evidence="9" id="KW-1185">Reference proteome</keyword>
<name>A0A803PFK0_CANSA</name>
<dbReference type="InterPro" id="IPR052259">
    <property type="entry name" value="Nucleoredoxin-like"/>
</dbReference>
<organism evidence="8 9">
    <name type="scientific">Cannabis sativa</name>
    <name type="common">Hemp</name>
    <name type="synonym">Marijuana</name>
    <dbReference type="NCBI Taxonomy" id="3483"/>
    <lineage>
        <taxon>Eukaryota</taxon>
        <taxon>Viridiplantae</taxon>
        <taxon>Streptophyta</taxon>
        <taxon>Embryophyta</taxon>
        <taxon>Tracheophyta</taxon>
        <taxon>Spermatophyta</taxon>
        <taxon>Magnoliopsida</taxon>
        <taxon>eudicotyledons</taxon>
        <taxon>Gunneridae</taxon>
        <taxon>Pentapetalae</taxon>
        <taxon>rosids</taxon>
        <taxon>fabids</taxon>
        <taxon>Rosales</taxon>
        <taxon>Cannabaceae</taxon>
        <taxon>Cannabis</taxon>
    </lineage>
</organism>
<proteinExistence type="predicted"/>